<dbReference type="Gene3D" id="2.40.50.770">
    <property type="entry name" value="RecQ-mediated genome instability protein Rmi1, C-terminal domain"/>
    <property type="match status" value="1"/>
</dbReference>
<comment type="similarity">
    <text evidence="1">Belongs to the RMI1 family.</text>
</comment>
<dbReference type="InParanoid" id="B8CDG8"/>
<dbReference type="eggNOG" id="ENOG502SQRJ">
    <property type="taxonomic scope" value="Eukaryota"/>
</dbReference>
<feature type="compositionally biased region" description="Low complexity" evidence="3">
    <location>
        <begin position="143"/>
        <end position="153"/>
    </location>
</feature>
<feature type="region of interest" description="Disordered" evidence="3">
    <location>
        <begin position="134"/>
        <end position="164"/>
    </location>
</feature>
<feature type="compositionally biased region" description="Polar residues" evidence="3">
    <location>
        <begin position="308"/>
        <end position="331"/>
    </location>
</feature>
<protein>
    <recommendedName>
        <fullName evidence="2">RecQ-mediated genome instability protein 1</fullName>
    </recommendedName>
</protein>
<dbReference type="PANTHER" id="PTHR14790:SF15">
    <property type="entry name" value="RECQ-MEDIATED GENOME INSTABILITY PROTEIN 1"/>
    <property type="match status" value="1"/>
</dbReference>
<evidence type="ECO:0000256" key="2">
    <source>
        <dbReference type="ARBA" id="ARBA00018987"/>
    </source>
</evidence>
<organism evidence="6 7">
    <name type="scientific">Thalassiosira pseudonana</name>
    <name type="common">Marine diatom</name>
    <name type="synonym">Cyclotella nana</name>
    <dbReference type="NCBI Taxonomy" id="35128"/>
    <lineage>
        <taxon>Eukaryota</taxon>
        <taxon>Sar</taxon>
        <taxon>Stramenopiles</taxon>
        <taxon>Ochrophyta</taxon>
        <taxon>Bacillariophyta</taxon>
        <taxon>Coscinodiscophyceae</taxon>
        <taxon>Thalassiosirophycidae</taxon>
        <taxon>Thalassiosirales</taxon>
        <taxon>Thalassiosiraceae</taxon>
        <taxon>Thalassiosira</taxon>
    </lineage>
</organism>
<dbReference type="STRING" id="35128.B8CDG8"/>
<accession>B8CDG8</accession>
<evidence type="ECO:0000256" key="1">
    <source>
        <dbReference type="ARBA" id="ARBA00006395"/>
    </source>
</evidence>
<dbReference type="EMBL" id="CM000650">
    <property type="protein sequence ID" value="EED88595.1"/>
    <property type="molecule type" value="Genomic_DNA"/>
</dbReference>
<keyword evidence="7" id="KW-1185">Reference proteome</keyword>
<evidence type="ECO:0000259" key="4">
    <source>
        <dbReference type="Pfam" id="PF08585"/>
    </source>
</evidence>
<sequence length="331" mass="35297">MSNQTLQRLHANLKAQAGISPSDQWLRQCLHHFDTNHGGGGAATEENIWQQILHCDLRDVVRSSSNGGSSSNNVSDDLCGEEAARILREAIETSKRSNGNGNSNSTAGGYRSTHKATLPANFKLLVQMEEAVDGTMNSEQSLGGSATSNNSNIGGNGGFNGGGTRNTKYRSLKIAFSDGYCANGTSSNHNEACSTMQAMETCPLSTLSPHSPPGTKLLLHGPITVRFGILQLNDDNAIVLGGSVAEWTNVAEKVKERVRRERGVGVDPTLRALIWNPLMGDEEEADEGEGESGDVAARAPPPQQQQPHNPSNAPVITPNSAPRNVYSQRSQ</sequence>
<feature type="domain" description="RecQ mediated genome instability protein 1 OB-fold" evidence="4">
    <location>
        <begin position="194"/>
        <end position="252"/>
    </location>
</feature>
<evidence type="ECO:0000256" key="3">
    <source>
        <dbReference type="SAM" id="MobiDB-lite"/>
    </source>
</evidence>
<dbReference type="PANTHER" id="PTHR14790">
    <property type="entry name" value="RECQ-MEDIATED GENOME INSTABILITY PROTEIN 1 RMI1"/>
    <property type="match status" value="1"/>
</dbReference>
<proteinExistence type="inferred from homology"/>
<evidence type="ECO:0000313" key="6">
    <source>
        <dbReference type="EMBL" id="EED88595.1"/>
    </source>
</evidence>
<feature type="region of interest" description="Disordered" evidence="3">
    <location>
        <begin position="90"/>
        <end position="113"/>
    </location>
</feature>
<name>B8CDG8_THAPS</name>
<feature type="compositionally biased region" description="Acidic residues" evidence="3">
    <location>
        <begin position="280"/>
        <end position="292"/>
    </location>
</feature>
<evidence type="ECO:0000313" key="7">
    <source>
        <dbReference type="Proteomes" id="UP000001449"/>
    </source>
</evidence>
<dbReference type="PaxDb" id="35128-Thaps10178"/>
<feature type="region of interest" description="Disordered" evidence="3">
    <location>
        <begin position="277"/>
        <end position="331"/>
    </location>
</feature>
<evidence type="ECO:0000259" key="5">
    <source>
        <dbReference type="Pfam" id="PF21000"/>
    </source>
</evidence>
<dbReference type="RefSeq" id="XP_002294240.1">
    <property type="nucleotide sequence ID" value="XM_002294204.1"/>
</dbReference>
<dbReference type="InterPro" id="IPR049363">
    <property type="entry name" value="RMI1_N"/>
</dbReference>
<dbReference type="KEGG" id="tps:THAPSDRAFT_10178"/>
<feature type="non-terminal residue" evidence="6">
    <location>
        <position position="1"/>
    </location>
</feature>
<feature type="compositionally biased region" description="Gly residues" evidence="3">
    <location>
        <begin position="154"/>
        <end position="164"/>
    </location>
</feature>
<feature type="domain" description="RMI1 N-terminal" evidence="5">
    <location>
        <begin position="13"/>
        <end position="60"/>
    </location>
</feature>
<dbReference type="Pfam" id="PF21000">
    <property type="entry name" value="RMI1_N_N"/>
    <property type="match status" value="1"/>
</dbReference>
<reference evidence="6 7" key="1">
    <citation type="journal article" date="2004" name="Science">
        <title>The genome of the diatom Thalassiosira pseudonana: ecology, evolution, and metabolism.</title>
        <authorList>
            <person name="Armbrust E.V."/>
            <person name="Berges J.A."/>
            <person name="Bowler C."/>
            <person name="Green B.R."/>
            <person name="Martinez D."/>
            <person name="Putnam N.H."/>
            <person name="Zhou S."/>
            <person name="Allen A.E."/>
            <person name="Apt K.E."/>
            <person name="Bechner M."/>
            <person name="Brzezinski M.A."/>
            <person name="Chaal B.K."/>
            <person name="Chiovitti A."/>
            <person name="Davis A.K."/>
            <person name="Demarest M.S."/>
            <person name="Detter J.C."/>
            <person name="Glavina T."/>
            <person name="Goodstein D."/>
            <person name="Hadi M.Z."/>
            <person name="Hellsten U."/>
            <person name="Hildebrand M."/>
            <person name="Jenkins B.D."/>
            <person name="Jurka J."/>
            <person name="Kapitonov V.V."/>
            <person name="Kroger N."/>
            <person name="Lau W.W."/>
            <person name="Lane T.W."/>
            <person name="Larimer F.W."/>
            <person name="Lippmeier J.C."/>
            <person name="Lucas S."/>
            <person name="Medina M."/>
            <person name="Montsant A."/>
            <person name="Obornik M."/>
            <person name="Parker M.S."/>
            <person name="Palenik B."/>
            <person name="Pazour G.J."/>
            <person name="Richardson P.M."/>
            <person name="Rynearson T.A."/>
            <person name="Saito M.A."/>
            <person name="Schwartz D.C."/>
            <person name="Thamatrakoln K."/>
            <person name="Valentin K."/>
            <person name="Vardi A."/>
            <person name="Wilkerson F.P."/>
            <person name="Rokhsar D.S."/>
        </authorList>
    </citation>
    <scope>NUCLEOTIDE SEQUENCE [LARGE SCALE GENOMIC DNA]</scope>
    <source>
        <strain evidence="6 7">CCMP1335</strain>
    </source>
</reference>
<dbReference type="InterPro" id="IPR042470">
    <property type="entry name" value="RMI1_N_C_sf"/>
</dbReference>
<dbReference type="Pfam" id="PF08585">
    <property type="entry name" value="RMI1_N_C"/>
    <property type="match status" value="1"/>
</dbReference>
<feature type="compositionally biased region" description="Low complexity" evidence="3">
    <location>
        <begin position="96"/>
        <end position="109"/>
    </location>
</feature>
<dbReference type="Proteomes" id="UP000001449">
    <property type="component" value="Chromosome 15"/>
</dbReference>
<dbReference type="GeneID" id="7443933"/>
<reference evidence="6 7" key="2">
    <citation type="journal article" date="2008" name="Nature">
        <title>The Phaeodactylum genome reveals the evolutionary history of diatom genomes.</title>
        <authorList>
            <person name="Bowler C."/>
            <person name="Allen A.E."/>
            <person name="Badger J.H."/>
            <person name="Grimwood J."/>
            <person name="Jabbari K."/>
            <person name="Kuo A."/>
            <person name="Maheswari U."/>
            <person name="Martens C."/>
            <person name="Maumus F."/>
            <person name="Otillar R.P."/>
            <person name="Rayko E."/>
            <person name="Salamov A."/>
            <person name="Vandepoele K."/>
            <person name="Beszteri B."/>
            <person name="Gruber A."/>
            <person name="Heijde M."/>
            <person name="Katinka M."/>
            <person name="Mock T."/>
            <person name="Valentin K."/>
            <person name="Verret F."/>
            <person name="Berges J.A."/>
            <person name="Brownlee C."/>
            <person name="Cadoret J.P."/>
            <person name="Chiovitti A."/>
            <person name="Choi C.J."/>
            <person name="Coesel S."/>
            <person name="De Martino A."/>
            <person name="Detter J.C."/>
            <person name="Durkin C."/>
            <person name="Falciatore A."/>
            <person name="Fournet J."/>
            <person name="Haruta M."/>
            <person name="Huysman M.J."/>
            <person name="Jenkins B.D."/>
            <person name="Jiroutova K."/>
            <person name="Jorgensen R.E."/>
            <person name="Joubert Y."/>
            <person name="Kaplan A."/>
            <person name="Kroger N."/>
            <person name="Kroth P.G."/>
            <person name="La Roche J."/>
            <person name="Lindquist E."/>
            <person name="Lommer M."/>
            <person name="Martin-Jezequel V."/>
            <person name="Lopez P.J."/>
            <person name="Lucas S."/>
            <person name="Mangogna M."/>
            <person name="McGinnis K."/>
            <person name="Medlin L.K."/>
            <person name="Montsant A."/>
            <person name="Oudot-Le Secq M.P."/>
            <person name="Napoli C."/>
            <person name="Obornik M."/>
            <person name="Parker M.S."/>
            <person name="Petit J.L."/>
            <person name="Porcel B.M."/>
            <person name="Poulsen N."/>
            <person name="Robison M."/>
            <person name="Rychlewski L."/>
            <person name="Rynearson T.A."/>
            <person name="Schmutz J."/>
            <person name="Shapiro H."/>
            <person name="Siaut M."/>
            <person name="Stanley M."/>
            <person name="Sussman M.R."/>
            <person name="Taylor A.R."/>
            <person name="Vardi A."/>
            <person name="von Dassow P."/>
            <person name="Vyverman W."/>
            <person name="Willis A."/>
            <person name="Wyrwicz L.S."/>
            <person name="Rokhsar D.S."/>
            <person name="Weissenbach J."/>
            <person name="Armbrust E.V."/>
            <person name="Green B.R."/>
            <person name="Van de Peer Y."/>
            <person name="Grigoriev I.V."/>
        </authorList>
    </citation>
    <scope>NUCLEOTIDE SEQUENCE [LARGE SCALE GENOMIC DNA]</scope>
    <source>
        <strain evidence="6 7">CCMP1335</strain>
    </source>
</reference>
<gene>
    <name evidence="6" type="ORF">THAPSDRAFT_10178</name>
</gene>
<dbReference type="InterPro" id="IPR013894">
    <property type="entry name" value="RMI1_OB"/>
</dbReference>
<dbReference type="HOGENOM" id="CLU_840923_0_0_1"/>
<dbReference type="AlphaFoldDB" id="B8CDG8"/>